<reference evidence="4 5" key="1">
    <citation type="submission" date="2017-09" db="EMBL/GenBank/DDBJ databases">
        <title>Depth-based differentiation of microbial function through sediment-hosted aquifers and enrichment of novel symbionts in the deep terrestrial subsurface.</title>
        <authorList>
            <person name="Probst A.J."/>
            <person name="Ladd B."/>
            <person name="Jarett J.K."/>
            <person name="Geller-Mcgrath D.E."/>
            <person name="Sieber C.M."/>
            <person name="Emerson J.B."/>
            <person name="Anantharaman K."/>
            <person name="Thomas B.C."/>
            <person name="Malmstrom R."/>
            <person name="Stieglmeier M."/>
            <person name="Klingl A."/>
            <person name="Woyke T."/>
            <person name="Ryan C.M."/>
            <person name="Banfield J.F."/>
        </authorList>
    </citation>
    <scope>NUCLEOTIDE SEQUENCE [LARGE SCALE GENOMIC DNA]</scope>
    <source>
        <strain evidence="4">CG11_big_fil_rev_8_21_14_0_20_35_14</strain>
    </source>
</reference>
<evidence type="ECO:0008006" key="6">
    <source>
        <dbReference type="Google" id="ProtNLM"/>
    </source>
</evidence>
<dbReference type="PANTHER" id="PTHR43432:SF3">
    <property type="entry name" value="SLR0285 PROTEIN"/>
    <property type="match status" value="1"/>
</dbReference>
<evidence type="ECO:0000313" key="4">
    <source>
        <dbReference type="EMBL" id="PIQ72144.1"/>
    </source>
</evidence>
<dbReference type="PANTHER" id="PTHR43432">
    <property type="entry name" value="SLR0285 PROTEIN"/>
    <property type="match status" value="1"/>
</dbReference>
<dbReference type="Proteomes" id="UP000229570">
    <property type="component" value="Unassembled WGS sequence"/>
</dbReference>
<organism evidence="4 5">
    <name type="scientific">Candidatus Roizmanbacteria bacterium CG11_big_fil_rev_8_21_14_0_20_35_14</name>
    <dbReference type="NCBI Taxonomy" id="1974855"/>
    <lineage>
        <taxon>Bacteria</taxon>
        <taxon>Candidatus Roizmaniibacteriota</taxon>
    </lineage>
</organism>
<dbReference type="InterPro" id="IPR040086">
    <property type="entry name" value="MJ0683-like"/>
</dbReference>
<dbReference type="EMBL" id="PCVL01000071">
    <property type="protein sequence ID" value="PIQ72144.1"/>
    <property type="molecule type" value="Genomic_DNA"/>
</dbReference>
<accession>A0A2H0KP29</accession>
<keyword evidence="2" id="KW-0408">Iron</keyword>
<proteinExistence type="predicted"/>
<sequence>MEILADYGFRGVVSILTKSDMVTRDIDVFKKIKNVIVGLTITSTDDKISRYFEKYAPPVSSRLKALKTLNKNKIKTYAFIGPLLPHFVAQTGELEKLFKSLSETGTKDLFIEHLNLVKYIRSRLFEEMKDINKEILQKFYSSQSKNYRVELEEKIKALIKKYKMNLLLDMVIFHKEFQKRHLR</sequence>
<dbReference type="Gene3D" id="3.80.30.30">
    <property type="match status" value="1"/>
</dbReference>
<dbReference type="GO" id="GO:0046872">
    <property type="term" value="F:metal ion binding"/>
    <property type="evidence" value="ECO:0007669"/>
    <property type="project" value="UniProtKB-KW"/>
</dbReference>
<name>A0A2H0KP29_9BACT</name>
<gene>
    <name evidence="4" type="ORF">COV86_04545</name>
</gene>
<dbReference type="AlphaFoldDB" id="A0A2H0KP29"/>
<keyword evidence="3" id="KW-0411">Iron-sulfur</keyword>
<evidence type="ECO:0000256" key="2">
    <source>
        <dbReference type="ARBA" id="ARBA00023004"/>
    </source>
</evidence>
<protein>
    <recommendedName>
        <fullName evidence="6">Radical SAM core domain-containing protein</fullName>
    </recommendedName>
</protein>
<comment type="caution">
    <text evidence="4">The sequence shown here is derived from an EMBL/GenBank/DDBJ whole genome shotgun (WGS) entry which is preliminary data.</text>
</comment>
<keyword evidence="1" id="KW-0479">Metal-binding</keyword>
<evidence type="ECO:0000256" key="3">
    <source>
        <dbReference type="ARBA" id="ARBA00023014"/>
    </source>
</evidence>
<evidence type="ECO:0000313" key="5">
    <source>
        <dbReference type="Proteomes" id="UP000229570"/>
    </source>
</evidence>
<dbReference type="GO" id="GO:0051536">
    <property type="term" value="F:iron-sulfur cluster binding"/>
    <property type="evidence" value="ECO:0007669"/>
    <property type="project" value="UniProtKB-KW"/>
</dbReference>
<evidence type="ECO:0000256" key="1">
    <source>
        <dbReference type="ARBA" id="ARBA00022723"/>
    </source>
</evidence>